<sequence length="127" mass="14228">MEGGLLIFLGSTRQSSSDQVLIQRLRCNPMVLATSVTDELSKNRTALTYIYGNVLWRRRACDLHCSLGNWSALVASSRMEAALSTSLDNVGGREPVVFQQPVSATFKCTDIRKRLEFYSLEAMSWYA</sequence>
<dbReference type="AlphaFoldDB" id="A0A3N4I4J4"/>
<protein>
    <submittedName>
        <fullName evidence="1">Uncharacterized protein</fullName>
    </submittedName>
</protein>
<gene>
    <name evidence="1" type="ORF">BJ508DRAFT_118383</name>
</gene>
<organism evidence="1 2">
    <name type="scientific">Ascobolus immersus RN42</name>
    <dbReference type="NCBI Taxonomy" id="1160509"/>
    <lineage>
        <taxon>Eukaryota</taxon>
        <taxon>Fungi</taxon>
        <taxon>Dikarya</taxon>
        <taxon>Ascomycota</taxon>
        <taxon>Pezizomycotina</taxon>
        <taxon>Pezizomycetes</taxon>
        <taxon>Pezizales</taxon>
        <taxon>Ascobolaceae</taxon>
        <taxon>Ascobolus</taxon>
    </lineage>
</organism>
<evidence type="ECO:0000313" key="1">
    <source>
        <dbReference type="EMBL" id="RPA81022.1"/>
    </source>
</evidence>
<keyword evidence="2" id="KW-1185">Reference proteome</keyword>
<dbReference type="EMBL" id="ML119683">
    <property type="protein sequence ID" value="RPA81022.1"/>
    <property type="molecule type" value="Genomic_DNA"/>
</dbReference>
<dbReference type="Proteomes" id="UP000275078">
    <property type="component" value="Unassembled WGS sequence"/>
</dbReference>
<name>A0A3N4I4J4_ASCIM</name>
<reference evidence="1 2" key="1">
    <citation type="journal article" date="2018" name="Nat. Ecol. Evol.">
        <title>Pezizomycetes genomes reveal the molecular basis of ectomycorrhizal truffle lifestyle.</title>
        <authorList>
            <person name="Murat C."/>
            <person name="Payen T."/>
            <person name="Noel B."/>
            <person name="Kuo A."/>
            <person name="Morin E."/>
            <person name="Chen J."/>
            <person name="Kohler A."/>
            <person name="Krizsan K."/>
            <person name="Balestrini R."/>
            <person name="Da Silva C."/>
            <person name="Montanini B."/>
            <person name="Hainaut M."/>
            <person name="Levati E."/>
            <person name="Barry K.W."/>
            <person name="Belfiori B."/>
            <person name="Cichocki N."/>
            <person name="Clum A."/>
            <person name="Dockter R.B."/>
            <person name="Fauchery L."/>
            <person name="Guy J."/>
            <person name="Iotti M."/>
            <person name="Le Tacon F."/>
            <person name="Lindquist E.A."/>
            <person name="Lipzen A."/>
            <person name="Malagnac F."/>
            <person name="Mello A."/>
            <person name="Molinier V."/>
            <person name="Miyauchi S."/>
            <person name="Poulain J."/>
            <person name="Riccioni C."/>
            <person name="Rubini A."/>
            <person name="Sitrit Y."/>
            <person name="Splivallo R."/>
            <person name="Traeger S."/>
            <person name="Wang M."/>
            <person name="Zifcakova L."/>
            <person name="Wipf D."/>
            <person name="Zambonelli A."/>
            <person name="Paolocci F."/>
            <person name="Nowrousian M."/>
            <person name="Ottonello S."/>
            <person name="Baldrian P."/>
            <person name="Spatafora J.W."/>
            <person name="Henrissat B."/>
            <person name="Nagy L.G."/>
            <person name="Aury J.M."/>
            <person name="Wincker P."/>
            <person name="Grigoriev I.V."/>
            <person name="Bonfante P."/>
            <person name="Martin F.M."/>
        </authorList>
    </citation>
    <scope>NUCLEOTIDE SEQUENCE [LARGE SCALE GENOMIC DNA]</scope>
    <source>
        <strain evidence="1 2">RN42</strain>
    </source>
</reference>
<evidence type="ECO:0000313" key="2">
    <source>
        <dbReference type="Proteomes" id="UP000275078"/>
    </source>
</evidence>
<accession>A0A3N4I4J4</accession>
<proteinExistence type="predicted"/>